<keyword evidence="3" id="KW-0575">Peroxidase</keyword>
<dbReference type="AlphaFoldDB" id="A0A5C6TYS9"/>
<feature type="domain" description="Phosphatidic acid phosphatase type 2/haloperoxidase" evidence="2">
    <location>
        <begin position="320"/>
        <end position="439"/>
    </location>
</feature>
<reference evidence="3 4" key="1">
    <citation type="submission" date="2019-08" db="EMBL/GenBank/DDBJ databases">
        <authorList>
            <person name="Khan S.A."/>
            <person name="Jeon C.O."/>
            <person name="Jeong S.E."/>
        </authorList>
    </citation>
    <scope>NUCLEOTIDE SEQUENCE [LARGE SCALE GENOMIC DNA]</scope>
    <source>
        <strain evidence="4">IMCC1728</strain>
    </source>
</reference>
<accession>A0A5C6TYS9</accession>
<gene>
    <name evidence="3" type="ORF">FSC37_06750</name>
</gene>
<evidence type="ECO:0000313" key="4">
    <source>
        <dbReference type="Proteomes" id="UP000321832"/>
    </source>
</evidence>
<dbReference type="PANTHER" id="PTHR34599">
    <property type="entry name" value="PEROXIDASE-RELATED"/>
    <property type="match status" value="1"/>
</dbReference>
<dbReference type="PANTHER" id="PTHR34599:SF1">
    <property type="entry name" value="PHOSPHATIDIC ACID PHOSPHATASE TYPE 2_HALOPEROXIDASE DOMAIN-CONTAINING PROTEIN"/>
    <property type="match status" value="1"/>
</dbReference>
<dbReference type="GO" id="GO:0004601">
    <property type="term" value="F:peroxidase activity"/>
    <property type="evidence" value="ECO:0007669"/>
    <property type="project" value="UniProtKB-KW"/>
</dbReference>
<sequence>MGTTLRTALKAFLAALLLAPAIAAAGGPEATRYSAAVATEWFRVVLPAIQQTPGQSPPVAARTLAYLGLGLHEAIVAGIPQGRSLAGQLVELESLPPAQPDDTLHWPTVANSTMAALTAMLLPNAPPDWKARFEALERSMPVLQPQDFDPQQRTPEVIVRSQTHGRLLAMALMTWARTDGGHDVLGARRQRLDAQFVAPSGPGAWVPTPPRFGRPVLPHWGENRPFLPTLDRCRIPGPPAYDEQPGSAFHREAAEVLRVGTRPSEEERRIALYWADDPGKTPTPAGHWSSILTDLLRDRRADLAAAAQQYAQLGIAMSDAFIATWKIKYELNVLRPVTYIQLVLDANWVPPTMETPPFPEYPSGHSVVSGAAAELLERFHGRDTAIEDRFHNDRGWGPRRFPSVAAAAREAGLSRLYAGIHFRSAIEHGGTLGRCIGAQALALQMR</sequence>
<dbReference type="CDD" id="cd03398">
    <property type="entry name" value="PAP2_haloperoxidase"/>
    <property type="match status" value="1"/>
</dbReference>
<name>A0A5C6TYS9_9BURK</name>
<dbReference type="Pfam" id="PF01569">
    <property type="entry name" value="PAP2"/>
    <property type="match status" value="1"/>
</dbReference>
<keyword evidence="1" id="KW-0732">Signal</keyword>
<evidence type="ECO:0000256" key="1">
    <source>
        <dbReference type="SAM" id="SignalP"/>
    </source>
</evidence>
<organism evidence="3 4">
    <name type="scientific">Piscinibacter aquaticus</name>
    <dbReference type="NCBI Taxonomy" id="392597"/>
    <lineage>
        <taxon>Bacteria</taxon>
        <taxon>Pseudomonadati</taxon>
        <taxon>Pseudomonadota</taxon>
        <taxon>Betaproteobacteria</taxon>
        <taxon>Burkholderiales</taxon>
        <taxon>Sphaerotilaceae</taxon>
        <taxon>Piscinibacter</taxon>
    </lineage>
</organism>
<keyword evidence="4" id="KW-1185">Reference proteome</keyword>
<dbReference type="InterPro" id="IPR052559">
    <property type="entry name" value="V-haloperoxidase"/>
</dbReference>
<dbReference type="EMBL" id="VOPW01000001">
    <property type="protein sequence ID" value="TXC65832.1"/>
    <property type="molecule type" value="Genomic_DNA"/>
</dbReference>
<keyword evidence="3" id="KW-0560">Oxidoreductase</keyword>
<dbReference type="Proteomes" id="UP000321832">
    <property type="component" value="Unassembled WGS sequence"/>
</dbReference>
<dbReference type="InterPro" id="IPR036938">
    <property type="entry name" value="PAP2/HPO_sf"/>
</dbReference>
<protein>
    <submittedName>
        <fullName evidence="3">Vanadium-dependent haloperoxidase</fullName>
    </submittedName>
</protein>
<proteinExistence type="predicted"/>
<dbReference type="InterPro" id="IPR000326">
    <property type="entry name" value="PAP2/HPO"/>
</dbReference>
<feature type="signal peptide" evidence="1">
    <location>
        <begin position="1"/>
        <end position="25"/>
    </location>
</feature>
<feature type="chain" id="PRO_5022809373" evidence="1">
    <location>
        <begin position="26"/>
        <end position="446"/>
    </location>
</feature>
<evidence type="ECO:0000313" key="3">
    <source>
        <dbReference type="EMBL" id="TXC65832.1"/>
    </source>
</evidence>
<dbReference type="Gene3D" id="1.10.606.20">
    <property type="match status" value="1"/>
</dbReference>
<evidence type="ECO:0000259" key="2">
    <source>
        <dbReference type="Pfam" id="PF01569"/>
    </source>
</evidence>
<dbReference type="SUPFAM" id="SSF48317">
    <property type="entry name" value="Acid phosphatase/Vanadium-dependent haloperoxidase"/>
    <property type="match status" value="1"/>
</dbReference>
<comment type="caution">
    <text evidence="3">The sequence shown here is derived from an EMBL/GenBank/DDBJ whole genome shotgun (WGS) entry which is preliminary data.</text>
</comment>